<dbReference type="Pfam" id="PF05368">
    <property type="entry name" value="NmrA"/>
    <property type="match status" value="1"/>
</dbReference>
<organism evidence="2 3">
    <name type="scientific">Apiospora aurea</name>
    <dbReference type="NCBI Taxonomy" id="335848"/>
    <lineage>
        <taxon>Eukaryota</taxon>
        <taxon>Fungi</taxon>
        <taxon>Dikarya</taxon>
        <taxon>Ascomycota</taxon>
        <taxon>Pezizomycotina</taxon>
        <taxon>Sordariomycetes</taxon>
        <taxon>Xylariomycetidae</taxon>
        <taxon>Amphisphaeriales</taxon>
        <taxon>Apiosporaceae</taxon>
        <taxon>Apiospora</taxon>
    </lineage>
</organism>
<dbReference type="Gene3D" id="3.40.50.720">
    <property type="entry name" value="NAD(P)-binding Rossmann-like Domain"/>
    <property type="match status" value="1"/>
</dbReference>
<reference evidence="2 3" key="1">
    <citation type="submission" date="2023-01" db="EMBL/GenBank/DDBJ databases">
        <title>Analysis of 21 Apiospora genomes using comparative genomics revels a genus with tremendous synthesis potential of carbohydrate active enzymes and secondary metabolites.</title>
        <authorList>
            <person name="Sorensen T."/>
        </authorList>
    </citation>
    <scope>NUCLEOTIDE SEQUENCE [LARGE SCALE GENOMIC DNA]</scope>
    <source>
        <strain evidence="2 3">CBS 24483</strain>
    </source>
</reference>
<sequence>MAPSRVILVTAASGNIGEPLIPLLASDPTIKLVVPTSRASSLQAQLAQHQQCQAGSNVFIEEGSVKDPAWFQGLLASHKVDTVFLNLAGDDELFTSLNCLDAVSRSGTVKQLIYLSACMDFDSHESIQHWITVCSAAHVLVKPIVEQKLVHGNLPFDWTILRPTLFFTNDLRSRQSMLETGVLGVPFGEAGLSRVAPWDIALAVKNLMTAYGNGGSTKKWNHQKVAIGSRKAFKGSEIARVWSEAVKKEVNVLPANEEGFQKLEDGFSALAGPAWGRDLRLMHETFAAHGFGMTEEQYQQQVELLGKEPADYEEWLKSTGAQWV</sequence>
<dbReference type="EMBL" id="JAQQWE010000008">
    <property type="protein sequence ID" value="KAK7943145.1"/>
    <property type="molecule type" value="Genomic_DNA"/>
</dbReference>
<dbReference type="SUPFAM" id="SSF51735">
    <property type="entry name" value="NAD(P)-binding Rossmann-fold domains"/>
    <property type="match status" value="1"/>
</dbReference>
<gene>
    <name evidence="2" type="ORF">PG986_012258</name>
</gene>
<accession>A0ABR1PZQ9</accession>
<dbReference type="PANTHER" id="PTHR43162">
    <property type="match status" value="1"/>
</dbReference>
<dbReference type="PANTHER" id="PTHR43162:SF1">
    <property type="entry name" value="PRESTALK A DIFFERENTIATION PROTEIN A"/>
    <property type="match status" value="1"/>
</dbReference>
<evidence type="ECO:0000259" key="1">
    <source>
        <dbReference type="Pfam" id="PF05368"/>
    </source>
</evidence>
<dbReference type="InterPro" id="IPR008030">
    <property type="entry name" value="NmrA-like"/>
</dbReference>
<dbReference type="Proteomes" id="UP001391051">
    <property type="component" value="Unassembled WGS sequence"/>
</dbReference>
<dbReference type="InterPro" id="IPR036291">
    <property type="entry name" value="NAD(P)-bd_dom_sf"/>
</dbReference>
<protein>
    <recommendedName>
        <fullName evidence="1">NmrA-like domain-containing protein</fullName>
    </recommendedName>
</protein>
<feature type="domain" description="NmrA-like" evidence="1">
    <location>
        <begin position="5"/>
        <end position="316"/>
    </location>
</feature>
<name>A0ABR1PZQ9_9PEZI</name>
<dbReference type="InterPro" id="IPR051604">
    <property type="entry name" value="Ergot_Alk_Oxidoreductase"/>
</dbReference>
<evidence type="ECO:0000313" key="3">
    <source>
        <dbReference type="Proteomes" id="UP001391051"/>
    </source>
</evidence>
<comment type="caution">
    <text evidence="2">The sequence shown here is derived from an EMBL/GenBank/DDBJ whole genome shotgun (WGS) entry which is preliminary data.</text>
</comment>
<proteinExistence type="predicted"/>
<dbReference type="GeneID" id="92081542"/>
<dbReference type="RefSeq" id="XP_066695176.1">
    <property type="nucleotide sequence ID" value="XM_066848480.1"/>
</dbReference>
<evidence type="ECO:0000313" key="2">
    <source>
        <dbReference type="EMBL" id="KAK7943145.1"/>
    </source>
</evidence>
<keyword evidence="3" id="KW-1185">Reference proteome</keyword>